<proteinExistence type="predicted"/>
<name>A0AAN7GZ22_9PEZI</name>
<keyword evidence="4" id="KW-1185">Reference proteome</keyword>
<protein>
    <submittedName>
        <fullName evidence="3">Uncharacterized protein</fullName>
    </submittedName>
</protein>
<evidence type="ECO:0000313" key="3">
    <source>
        <dbReference type="EMBL" id="KAK4227522.1"/>
    </source>
</evidence>
<feature type="signal peptide" evidence="2">
    <location>
        <begin position="1"/>
        <end position="21"/>
    </location>
</feature>
<feature type="region of interest" description="Disordered" evidence="1">
    <location>
        <begin position="23"/>
        <end position="101"/>
    </location>
</feature>
<sequence length="101" mass="11290">MVAALELQWALINIFLIAGGAEPLEDTDYNPPFLDDDWRLPDSRREEEENQVKLSEAEDSEGEDTEPEEAETAREILAKRQITTESPMDQGRVTAAEAAEA</sequence>
<dbReference type="EMBL" id="MU865330">
    <property type="protein sequence ID" value="KAK4227522.1"/>
    <property type="molecule type" value="Genomic_DNA"/>
</dbReference>
<evidence type="ECO:0000313" key="4">
    <source>
        <dbReference type="Proteomes" id="UP001301958"/>
    </source>
</evidence>
<dbReference type="AlphaFoldDB" id="A0AAN7GZ22"/>
<comment type="caution">
    <text evidence="3">The sequence shown here is derived from an EMBL/GenBank/DDBJ whole genome shotgun (WGS) entry which is preliminary data.</text>
</comment>
<gene>
    <name evidence="3" type="ORF">QBC38DRAFT_499386</name>
</gene>
<feature type="compositionally biased region" description="Basic and acidic residues" evidence="1">
    <location>
        <begin position="36"/>
        <end position="51"/>
    </location>
</feature>
<dbReference type="Proteomes" id="UP001301958">
    <property type="component" value="Unassembled WGS sequence"/>
</dbReference>
<reference evidence="3" key="1">
    <citation type="journal article" date="2023" name="Mol. Phylogenet. Evol.">
        <title>Genome-scale phylogeny and comparative genomics of the fungal order Sordariales.</title>
        <authorList>
            <person name="Hensen N."/>
            <person name="Bonometti L."/>
            <person name="Westerberg I."/>
            <person name="Brannstrom I.O."/>
            <person name="Guillou S."/>
            <person name="Cros-Aarteil S."/>
            <person name="Calhoun S."/>
            <person name="Haridas S."/>
            <person name="Kuo A."/>
            <person name="Mondo S."/>
            <person name="Pangilinan J."/>
            <person name="Riley R."/>
            <person name="LaButti K."/>
            <person name="Andreopoulos B."/>
            <person name="Lipzen A."/>
            <person name="Chen C."/>
            <person name="Yan M."/>
            <person name="Daum C."/>
            <person name="Ng V."/>
            <person name="Clum A."/>
            <person name="Steindorff A."/>
            <person name="Ohm R.A."/>
            <person name="Martin F."/>
            <person name="Silar P."/>
            <person name="Natvig D.O."/>
            <person name="Lalanne C."/>
            <person name="Gautier V."/>
            <person name="Ament-Velasquez S.L."/>
            <person name="Kruys A."/>
            <person name="Hutchinson M.I."/>
            <person name="Powell A.J."/>
            <person name="Barry K."/>
            <person name="Miller A.N."/>
            <person name="Grigoriev I.V."/>
            <person name="Debuchy R."/>
            <person name="Gladieux P."/>
            <person name="Hiltunen Thoren M."/>
            <person name="Johannesson H."/>
        </authorList>
    </citation>
    <scope>NUCLEOTIDE SEQUENCE</scope>
    <source>
        <strain evidence="3">CBS 990.96</strain>
    </source>
</reference>
<feature type="chain" id="PRO_5042846678" evidence="2">
    <location>
        <begin position="22"/>
        <end position="101"/>
    </location>
</feature>
<evidence type="ECO:0000256" key="1">
    <source>
        <dbReference type="SAM" id="MobiDB-lite"/>
    </source>
</evidence>
<evidence type="ECO:0000256" key="2">
    <source>
        <dbReference type="SAM" id="SignalP"/>
    </source>
</evidence>
<accession>A0AAN7GZ22</accession>
<reference evidence="3" key="2">
    <citation type="submission" date="2023-05" db="EMBL/GenBank/DDBJ databases">
        <authorList>
            <consortium name="Lawrence Berkeley National Laboratory"/>
            <person name="Steindorff A."/>
            <person name="Hensen N."/>
            <person name="Bonometti L."/>
            <person name="Westerberg I."/>
            <person name="Brannstrom I.O."/>
            <person name="Guillou S."/>
            <person name="Cros-Aarteil S."/>
            <person name="Calhoun S."/>
            <person name="Haridas S."/>
            <person name="Kuo A."/>
            <person name="Mondo S."/>
            <person name="Pangilinan J."/>
            <person name="Riley R."/>
            <person name="Labutti K."/>
            <person name="Andreopoulos B."/>
            <person name="Lipzen A."/>
            <person name="Chen C."/>
            <person name="Yanf M."/>
            <person name="Daum C."/>
            <person name="Ng V."/>
            <person name="Clum A."/>
            <person name="Ohm R."/>
            <person name="Martin F."/>
            <person name="Silar P."/>
            <person name="Natvig D."/>
            <person name="Lalanne C."/>
            <person name="Gautier V."/>
            <person name="Ament-Velasquez S.L."/>
            <person name="Kruys A."/>
            <person name="Hutchinson M.I."/>
            <person name="Powell A.J."/>
            <person name="Barry K."/>
            <person name="Miller A.N."/>
            <person name="Grigoriev I.V."/>
            <person name="Debuchy R."/>
            <person name="Gladieux P."/>
            <person name="Thoren M.H."/>
            <person name="Johannesson H."/>
        </authorList>
    </citation>
    <scope>NUCLEOTIDE SEQUENCE</scope>
    <source>
        <strain evidence="3">CBS 990.96</strain>
    </source>
</reference>
<feature type="compositionally biased region" description="Acidic residues" evidence="1">
    <location>
        <begin position="57"/>
        <end position="70"/>
    </location>
</feature>
<keyword evidence="2" id="KW-0732">Signal</keyword>
<organism evidence="3 4">
    <name type="scientific">Podospora fimiseda</name>
    <dbReference type="NCBI Taxonomy" id="252190"/>
    <lineage>
        <taxon>Eukaryota</taxon>
        <taxon>Fungi</taxon>
        <taxon>Dikarya</taxon>
        <taxon>Ascomycota</taxon>
        <taxon>Pezizomycotina</taxon>
        <taxon>Sordariomycetes</taxon>
        <taxon>Sordariomycetidae</taxon>
        <taxon>Sordariales</taxon>
        <taxon>Podosporaceae</taxon>
        <taxon>Podospora</taxon>
    </lineage>
</organism>